<dbReference type="RefSeq" id="XP_008086313.1">
    <property type="nucleotide sequence ID" value="XM_008088122.1"/>
</dbReference>
<proteinExistence type="predicted"/>
<gene>
    <name evidence="2" type="ORF">GLAREA_03037</name>
</gene>
<feature type="compositionally biased region" description="Low complexity" evidence="1">
    <location>
        <begin position="231"/>
        <end position="248"/>
    </location>
</feature>
<evidence type="ECO:0000313" key="2">
    <source>
        <dbReference type="EMBL" id="EPE27123.1"/>
    </source>
</evidence>
<dbReference type="GeneID" id="19462093"/>
<keyword evidence="3" id="KW-1185">Reference proteome</keyword>
<feature type="compositionally biased region" description="Basic residues" evidence="1">
    <location>
        <begin position="219"/>
        <end position="230"/>
    </location>
</feature>
<reference evidence="2 3" key="1">
    <citation type="journal article" date="2013" name="BMC Genomics">
        <title>Genomics-driven discovery of the pneumocandin biosynthetic gene cluster in the fungus Glarea lozoyensis.</title>
        <authorList>
            <person name="Chen L."/>
            <person name="Yue Q."/>
            <person name="Zhang X."/>
            <person name="Xiang M."/>
            <person name="Wang C."/>
            <person name="Li S."/>
            <person name="Che Y."/>
            <person name="Ortiz-Lopez F.J."/>
            <person name="Bills G.F."/>
            <person name="Liu X."/>
            <person name="An Z."/>
        </authorList>
    </citation>
    <scope>NUCLEOTIDE SEQUENCE [LARGE SCALE GENOMIC DNA]</scope>
    <source>
        <strain evidence="3">ATCC 20868 / MF5171</strain>
    </source>
</reference>
<accession>S3DKN3</accession>
<evidence type="ECO:0000256" key="1">
    <source>
        <dbReference type="SAM" id="MobiDB-lite"/>
    </source>
</evidence>
<dbReference type="EMBL" id="KE145370">
    <property type="protein sequence ID" value="EPE27123.1"/>
    <property type="molecule type" value="Genomic_DNA"/>
</dbReference>
<name>S3DKN3_GLAL2</name>
<evidence type="ECO:0000313" key="3">
    <source>
        <dbReference type="Proteomes" id="UP000016922"/>
    </source>
</evidence>
<feature type="region of interest" description="Disordered" evidence="1">
    <location>
        <begin position="198"/>
        <end position="273"/>
    </location>
</feature>
<dbReference type="Proteomes" id="UP000016922">
    <property type="component" value="Unassembled WGS sequence"/>
</dbReference>
<organism evidence="2 3">
    <name type="scientific">Glarea lozoyensis (strain ATCC 20868 / MF5171)</name>
    <dbReference type="NCBI Taxonomy" id="1116229"/>
    <lineage>
        <taxon>Eukaryota</taxon>
        <taxon>Fungi</taxon>
        <taxon>Dikarya</taxon>
        <taxon>Ascomycota</taxon>
        <taxon>Pezizomycotina</taxon>
        <taxon>Leotiomycetes</taxon>
        <taxon>Helotiales</taxon>
        <taxon>Helotiaceae</taxon>
        <taxon>Glarea</taxon>
    </lineage>
</organism>
<dbReference type="KEGG" id="glz:GLAREA_03037"/>
<dbReference type="AlphaFoldDB" id="S3DKN3"/>
<sequence length="273" mass="31842">MCFSSIVSYSLCGCRIKVPIFCPKSKERIPFLNRLLHKPVPTCTLQASRNLYIDAWCYRCGMCSSEAKDRIAKRWAEEKSKRRMERKHPPMPACGDLPFLGVLFEKDSLPLWEQKEHWKKNNQDDMVMLRCNKCDRPPFLRPASFPSEYHECCNEPCEVLRWEDWQGFPDTPISTTHRPIGEYFPDGIYLRYHTDDGMRQAPEIPKPDVQPAVKEPNSRHRSSSRFRFARGSRPTTPQSKPSSSSWPTLEPASQRVQIRFRPRSGYSMNPSRN</sequence>
<protein>
    <submittedName>
        <fullName evidence="2">Uncharacterized protein</fullName>
    </submittedName>
</protein>
<dbReference type="HOGENOM" id="CLU_1019607_0_0_1"/>